<comment type="caution">
    <text evidence="2">The sequence shown here is derived from an EMBL/GenBank/DDBJ whole genome shotgun (WGS) entry which is preliminary data.</text>
</comment>
<proteinExistence type="predicted"/>
<feature type="compositionally biased region" description="Acidic residues" evidence="1">
    <location>
        <begin position="105"/>
        <end position="120"/>
    </location>
</feature>
<accession>A0A8H3FPG3</accession>
<evidence type="ECO:0000256" key="1">
    <source>
        <dbReference type="SAM" id="MobiDB-lite"/>
    </source>
</evidence>
<reference evidence="2" key="1">
    <citation type="submission" date="2021-03" db="EMBL/GenBank/DDBJ databases">
        <authorList>
            <person name="Tagirdzhanova G."/>
        </authorList>
    </citation>
    <scope>NUCLEOTIDE SEQUENCE</scope>
</reference>
<feature type="compositionally biased region" description="Low complexity" evidence="1">
    <location>
        <begin position="148"/>
        <end position="166"/>
    </location>
</feature>
<protein>
    <submittedName>
        <fullName evidence="2">Uncharacterized protein</fullName>
    </submittedName>
</protein>
<feature type="compositionally biased region" description="Basic residues" evidence="1">
    <location>
        <begin position="172"/>
        <end position="182"/>
    </location>
</feature>
<sequence length="486" mass="53371">MTQQNPGIEKLYFDFADSHVALHERRGSVKKISRAEVELKLLNEIDRAEIPIEYKLSWYHTVLVSSDFDPFWMAFSTHHGLPNSCTARYRPDQNLREYKEPTDNGTEEAADDEAEEEEEQDRSAAPTKHTSPSTVPTTPALVTDRNSRTSTPSSSDISSSSDTDTGSEMRALKHKPYVHRPIPRCPKCGSSSCIPGRCFTEEYNQNRDDESIEVPPPYFGTQALDLSDDAEGDDSEYKEPPSKKDVNGKAKASTTIKSASKPKGVIKKKATTKKKEQTPAQLKTAAAKTREPAKPKATKKIKKTSKKSAENPSQVAITPGQASYNAQKATEAATEPDEVDKKIADIKANMGPAQEAGIKRMMEQFPDDENDSPAPVRKTIPEKKPSDKPIQAANVSEKVAKKTPAVKPGASRAQEAGKKRTLAQAVDDADDEDDFPATKKAKIGDAASVNGGRKKAPVKKSRATAKKSEETEFKEWDGVFRGFGEY</sequence>
<gene>
    <name evidence="2" type="ORF">IMSHALPRED_007099</name>
</gene>
<name>A0A8H3FPG3_9LECA</name>
<feature type="compositionally biased region" description="Basic and acidic residues" evidence="1">
    <location>
        <begin position="92"/>
        <end position="102"/>
    </location>
</feature>
<feature type="compositionally biased region" description="Basic residues" evidence="1">
    <location>
        <begin position="452"/>
        <end position="465"/>
    </location>
</feature>
<dbReference type="EMBL" id="CAJPDT010000045">
    <property type="protein sequence ID" value="CAF9927014.1"/>
    <property type="molecule type" value="Genomic_DNA"/>
</dbReference>
<feature type="region of interest" description="Disordered" evidence="1">
    <location>
        <begin position="353"/>
        <end position="471"/>
    </location>
</feature>
<dbReference type="AlphaFoldDB" id="A0A8H3FPG3"/>
<dbReference type="Proteomes" id="UP000664534">
    <property type="component" value="Unassembled WGS sequence"/>
</dbReference>
<organism evidence="2 3">
    <name type="scientific">Imshaugia aleurites</name>
    <dbReference type="NCBI Taxonomy" id="172621"/>
    <lineage>
        <taxon>Eukaryota</taxon>
        <taxon>Fungi</taxon>
        <taxon>Dikarya</taxon>
        <taxon>Ascomycota</taxon>
        <taxon>Pezizomycotina</taxon>
        <taxon>Lecanoromycetes</taxon>
        <taxon>OSLEUM clade</taxon>
        <taxon>Lecanoromycetidae</taxon>
        <taxon>Lecanorales</taxon>
        <taxon>Lecanorineae</taxon>
        <taxon>Parmeliaceae</taxon>
        <taxon>Imshaugia</taxon>
    </lineage>
</organism>
<evidence type="ECO:0000313" key="2">
    <source>
        <dbReference type="EMBL" id="CAF9927014.1"/>
    </source>
</evidence>
<feature type="compositionally biased region" description="Polar residues" evidence="1">
    <location>
        <begin position="310"/>
        <end position="328"/>
    </location>
</feature>
<keyword evidence="3" id="KW-1185">Reference proteome</keyword>
<feature type="compositionally biased region" description="Basic residues" evidence="1">
    <location>
        <begin position="296"/>
        <end position="306"/>
    </location>
</feature>
<evidence type="ECO:0000313" key="3">
    <source>
        <dbReference type="Proteomes" id="UP000664534"/>
    </source>
</evidence>
<dbReference type="OrthoDB" id="4207625at2759"/>
<feature type="compositionally biased region" description="Polar residues" evidence="1">
    <location>
        <begin position="128"/>
        <end position="137"/>
    </location>
</feature>
<feature type="compositionally biased region" description="Basic and acidic residues" evidence="1">
    <location>
        <begin position="235"/>
        <end position="248"/>
    </location>
</feature>
<feature type="region of interest" description="Disordered" evidence="1">
    <location>
        <begin position="92"/>
        <end position="340"/>
    </location>
</feature>